<dbReference type="AlphaFoldDB" id="A0A6N4SRI7"/>
<dbReference type="OrthoDB" id="9974507at2"/>
<accession>A0A6N4SRI7</accession>
<keyword evidence="3" id="KW-1185">Reference proteome</keyword>
<feature type="region of interest" description="Disordered" evidence="1">
    <location>
        <begin position="65"/>
        <end position="98"/>
    </location>
</feature>
<evidence type="ECO:0000256" key="1">
    <source>
        <dbReference type="SAM" id="MobiDB-lite"/>
    </source>
</evidence>
<organism evidence="2 3">
    <name type="scientific">Cytophaga hutchinsonii (strain ATCC 33406 / DSM 1761 / CIP 103989 / NBRC 15051 / NCIMB 9469 / D465)</name>
    <dbReference type="NCBI Taxonomy" id="269798"/>
    <lineage>
        <taxon>Bacteria</taxon>
        <taxon>Pseudomonadati</taxon>
        <taxon>Bacteroidota</taxon>
        <taxon>Cytophagia</taxon>
        <taxon>Cytophagales</taxon>
        <taxon>Cytophagaceae</taxon>
        <taxon>Cytophaga</taxon>
    </lineage>
</organism>
<proteinExistence type="predicted"/>
<gene>
    <name evidence="2" type="ordered locus">CHU_1689</name>
</gene>
<evidence type="ECO:0000313" key="3">
    <source>
        <dbReference type="Proteomes" id="UP000001822"/>
    </source>
</evidence>
<dbReference type="PROSITE" id="PS51257">
    <property type="entry name" value="PROKAR_LIPOPROTEIN"/>
    <property type="match status" value="1"/>
</dbReference>
<evidence type="ECO:0008006" key="4">
    <source>
        <dbReference type="Google" id="ProtNLM"/>
    </source>
</evidence>
<dbReference type="KEGG" id="chu:CHU_1689"/>
<dbReference type="EMBL" id="CP000383">
    <property type="protein sequence ID" value="ABG58957.1"/>
    <property type="molecule type" value="Genomic_DNA"/>
</dbReference>
<protein>
    <recommendedName>
        <fullName evidence="4">Lipoprotein</fullName>
    </recommendedName>
</protein>
<evidence type="ECO:0000313" key="2">
    <source>
        <dbReference type="EMBL" id="ABG58957.1"/>
    </source>
</evidence>
<dbReference type="Proteomes" id="UP000001822">
    <property type="component" value="Chromosome"/>
</dbReference>
<sequence>MKRTYYPALILAIVFLSCSKETYRTSKDHQMTDKAKKSHHFLARQAHILTSKNIEDRETNVKKATRKNAKQQEQLNAANAKTSKAAKKKTFSGEFNFY</sequence>
<name>A0A6N4SRI7_CYTH3</name>
<reference evidence="2 3" key="1">
    <citation type="journal article" date="2007" name="Appl. Environ. Microbiol.">
        <title>Genome sequence of the cellulolytic gliding bacterium Cytophaga hutchinsonii.</title>
        <authorList>
            <person name="Xie G."/>
            <person name="Bruce D.C."/>
            <person name="Challacombe J.F."/>
            <person name="Chertkov O."/>
            <person name="Detter J.C."/>
            <person name="Gilna P."/>
            <person name="Han C.S."/>
            <person name="Lucas S."/>
            <person name="Misra M."/>
            <person name="Myers G.L."/>
            <person name="Richardson P."/>
            <person name="Tapia R."/>
            <person name="Thayer N."/>
            <person name="Thompson L.S."/>
            <person name="Brettin T.S."/>
            <person name="Henrissat B."/>
            <person name="Wilson D.B."/>
            <person name="McBride M.J."/>
        </authorList>
    </citation>
    <scope>NUCLEOTIDE SEQUENCE [LARGE SCALE GENOMIC DNA]</scope>
    <source>
        <strain evidence="3">ATCC 33406 / DSM 1761 / CIP 103989 / NBRC 15051 / NCIMB 9469 / D465</strain>
    </source>
</reference>